<sequence>MSSNRELIDQLNTDHQLAHEQWVQLISSFDQDDQTYATEMAHQLAVAKYGKNIFFRGIIEYTNYCRNDCKYCGIRRSNHQVQRYRLTKEDILSCCADGYASGFRTFVLQGGEDIFFTTDMFTDIIATIRQQYPDCAITLSIGEGSREAYQQYFDAGANRFLLRHETASAALYRRWHPAYQKFEHRMECLRELKEIGYQTGCGFMVGAPFQTADVLAEDMEYVTAFKPQMLGIGPFIPHSQTPFRDFSPGNEELTLFILSLCRILQPDVLLPATTALGTVQGNGRQLGVLAGCNVVMPNLSPLRVRKQYLLYDNKAGIRDDAASGIKKLTEQMNQIGYKVVSSRGDYQPNTGKKG</sequence>
<name>A0ABW3EA69_9LACO</name>
<keyword evidence="2" id="KW-0479">Metal-binding</keyword>
<dbReference type="RefSeq" id="WP_137638078.1">
    <property type="nucleotide sequence ID" value="NZ_BJDN01000017.1"/>
</dbReference>
<keyword evidence="3" id="KW-0408">Iron</keyword>
<dbReference type="InterPro" id="IPR013785">
    <property type="entry name" value="Aldolase_TIM"/>
</dbReference>
<keyword evidence="4" id="KW-0411">Iron-sulfur</keyword>
<dbReference type="InterPro" id="IPR007197">
    <property type="entry name" value="rSAM"/>
</dbReference>
<reference evidence="7" key="1">
    <citation type="journal article" date="2019" name="Int. J. Syst. Evol. Microbiol.">
        <title>The Global Catalogue of Microorganisms (GCM) 10K type strain sequencing project: providing services to taxonomists for standard genome sequencing and annotation.</title>
        <authorList>
            <consortium name="The Broad Institute Genomics Platform"/>
            <consortium name="The Broad Institute Genome Sequencing Center for Infectious Disease"/>
            <person name="Wu L."/>
            <person name="Ma J."/>
        </authorList>
    </citation>
    <scope>NUCLEOTIDE SEQUENCE [LARGE SCALE GENOMIC DNA]</scope>
    <source>
        <strain evidence="7">CCM 8925</strain>
    </source>
</reference>
<dbReference type="PANTHER" id="PTHR43726:SF1">
    <property type="entry name" value="BIOTIN SYNTHASE"/>
    <property type="match status" value="1"/>
</dbReference>
<evidence type="ECO:0000256" key="2">
    <source>
        <dbReference type="ARBA" id="ARBA00022723"/>
    </source>
</evidence>
<dbReference type="InterPro" id="IPR034422">
    <property type="entry name" value="HydE/PylB-like"/>
</dbReference>
<dbReference type="InterPro" id="IPR006638">
    <property type="entry name" value="Elp3/MiaA/NifB-like_rSAM"/>
</dbReference>
<dbReference type="PROSITE" id="PS51918">
    <property type="entry name" value="RADICAL_SAM"/>
    <property type="match status" value="1"/>
</dbReference>
<evidence type="ECO:0000256" key="4">
    <source>
        <dbReference type="ARBA" id="ARBA00023014"/>
    </source>
</evidence>
<evidence type="ECO:0000256" key="3">
    <source>
        <dbReference type="ARBA" id="ARBA00023004"/>
    </source>
</evidence>
<dbReference type="Pfam" id="PF04055">
    <property type="entry name" value="Radical_SAM"/>
    <property type="match status" value="1"/>
</dbReference>
<dbReference type="Proteomes" id="UP001597104">
    <property type="component" value="Unassembled WGS sequence"/>
</dbReference>
<comment type="caution">
    <text evidence="6">The sequence shown here is derived from an EMBL/GenBank/DDBJ whole genome shotgun (WGS) entry which is preliminary data.</text>
</comment>
<dbReference type="SMART" id="SM00729">
    <property type="entry name" value="Elp3"/>
    <property type="match status" value="1"/>
</dbReference>
<proteinExistence type="predicted"/>
<dbReference type="InterPro" id="IPR024021">
    <property type="entry name" value="FeFe-hyd_HydE_rSAM"/>
</dbReference>
<dbReference type="PIRSF" id="PIRSF004762">
    <property type="entry name" value="CHP00423"/>
    <property type="match status" value="1"/>
</dbReference>
<accession>A0ABW3EA69</accession>
<dbReference type="EMBL" id="JBHTIO010000003">
    <property type="protein sequence ID" value="MFD0896364.1"/>
    <property type="molecule type" value="Genomic_DNA"/>
</dbReference>
<evidence type="ECO:0000256" key="1">
    <source>
        <dbReference type="ARBA" id="ARBA00022691"/>
    </source>
</evidence>
<evidence type="ECO:0000313" key="7">
    <source>
        <dbReference type="Proteomes" id="UP001597104"/>
    </source>
</evidence>
<dbReference type="SFLD" id="SFLDF00348">
    <property type="entry name" value="FeFe_hydrogenase_maturase_(Hyd"/>
    <property type="match status" value="1"/>
</dbReference>
<dbReference type="Gene3D" id="3.20.20.70">
    <property type="entry name" value="Aldolase class I"/>
    <property type="match status" value="1"/>
</dbReference>
<evidence type="ECO:0000259" key="5">
    <source>
        <dbReference type="PROSITE" id="PS51918"/>
    </source>
</evidence>
<keyword evidence="7" id="KW-1185">Reference proteome</keyword>
<gene>
    <name evidence="6" type="primary">hydE</name>
    <name evidence="6" type="ORF">ACFQZ7_01240</name>
</gene>
<dbReference type="CDD" id="cd01335">
    <property type="entry name" value="Radical_SAM"/>
    <property type="match status" value="1"/>
</dbReference>
<dbReference type="NCBIfam" id="TIGR03956">
    <property type="entry name" value="rSAM_HydE"/>
    <property type="match status" value="1"/>
</dbReference>
<dbReference type="SUPFAM" id="SSF102114">
    <property type="entry name" value="Radical SAM enzymes"/>
    <property type="match status" value="1"/>
</dbReference>
<dbReference type="PANTHER" id="PTHR43726">
    <property type="entry name" value="3-METHYLORNITHINE SYNTHASE"/>
    <property type="match status" value="1"/>
</dbReference>
<feature type="domain" description="Radical SAM core" evidence="5">
    <location>
        <begin position="47"/>
        <end position="273"/>
    </location>
</feature>
<dbReference type="InterPro" id="IPR058240">
    <property type="entry name" value="rSAM_sf"/>
</dbReference>
<evidence type="ECO:0000313" key="6">
    <source>
        <dbReference type="EMBL" id="MFD0896364.1"/>
    </source>
</evidence>
<protein>
    <submittedName>
        <fullName evidence="6">[FeFe] hydrogenase H-cluster radical SAM maturase HydE</fullName>
    </submittedName>
</protein>
<dbReference type="SFLD" id="SFLDS00029">
    <property type="entry name" value="Radical_SAM"/>
    <property type="match status" value="1"/>
</dbReference>
<organism evidence="6 7">
    <name type="scientific">Loigolactobacillus binensis</name>
    <dbReference type="NCBI Taxonomy" id="2559922"/>
    <lineage>
        <taxon>Bacteria</taxon>
        <taxon>Bacillati</taxon>
        <taxon>Bacillota</taxon>
        <taxon>Bacilli</taxon>
        <taxon>Lactobacillales</taxon>
        <taxon>Lactobacillaceae</taxon>
        <taxon>Loigolactobacillus</taxon>
    </lineage>
</organism>
<dbReference type="SFLD" id="SFLDG01060">
    <property type="entry name" value="BATS_domain_containing"/>
    <property type="match status" value="1"/>
</dbReference>
<dbReference type="SFLD" id="SFLDG01280">
    <property type="entry name" value="HydE/PylB-like"/>
    <property type="match status" value="1"/>
</dbReference>
<keyword evidence="1" id="KW-0949">S-adenosyl-L-methionine</keyword>